<evidence type="ECO:0000313" key="11">
    <source>
        <dbReference type="EMBL" id="WOB10390.1"/>
    </source>
</evidence>
<dbReference type="NCBIfam" id="NF000996">
    <property type="entry name" value="PRK00105.1"/>
    <property type="match status" value="1"/>
</dbReference>
<name>A0ABZ0CZI5_9BURK</name>
<evidence type="ECO:0000256" key="4">
    <source>
        <dbReference type="ARBA" id="ARBA00015486"/>
    </source>
</evidence>
<dbReference type="InterPro" id="IPR023195">
    <property type="entry name" value="Nict_dMeBzImd_PRibTrfase_N"/>
</dbReference>
<evidence type="ECO:0000256" key="10">
    <source>
        <dbReference type="HAMAP-Rule" id="MF_00230"/>
    </source>
</evidence>
<dbReference type="InterPro" id="IPR003200">
    <property type="entry name" value="Nict_dMeBzImd_PRibTrfase"/>
</dbReference>
<evidence type="ECO:0000256" key="2">
    <source>
        <dbReference type="ARBA" id="ARBA00007110"/>
    </source>
</evidence>
<proteinExistence type="inferred from homology"/>
<comment type="pathway">
    <text evidence="1 10">Nucleoside biosynthesis; alpha-ribazole biosynthesis; alpha-ribazole from 5,6-dimethylbenzimidazole: step 1/2.</text>
</comment>
<evidence type="ECO:0000313" key="12">
    <source>
        <dbReference type="Proteomes" id="UP001303946"/>
    </source>
</evidence>
<keyword evidence="6 10" id="KW-0328">Glycosyltransferase</keyword>
<dbReference type="InterPro" id="IPR036087">
    <property type="entry name" value="Nict_dMeBzImd_PRibTrfase_sf"/>
</dbReference>
<dbReference type="Proteomes" id="UP001303946">
    <property type="component" value="Chromosome"/>
</dbReference>
<reference evidence="11 12" key="1">
    <citation type="submission" date="2023-10" db="EMBL/GenBank/DDBJ databases">
        <title>Bacteria for the degradation of biodegradable plastic PBAT(Polybutylene adipate terephthalate).</title>
        <authorList>
            <person name="Weon H.-Y."/>
            <person name="Yeon J."/>
        </authorList>
    </citation>
    <scope>NUCLEOTIDE SEQUENCE [LARGE SCALE GENOMIC DNA]</scope>
    <source>
        <strain evidence="11 12">SBD 7-3</strain>
    </source>
</reference>
<comment type="function">
    <text evidence="10">Catalyzes the synthesis of alpha-ribazole-5'-phosphate from nicotinate mononucleotide (NAMN) and 5,6-dimethylbenzimidazole (DMB).</text>
</comment>
<keyword evidence="12" id="KW-1185">Reference proteome</keyword>
<dbReference type="Gene3D" id="3.40.50.10210">
    <property type="match status" value="1"/>
</dbReference>
<accession>A0ABZ0CZI5</accession>
<dbReference type="PANTHER" id="PTHR43463">
    <property type="entry name" value="NICOTINATE-NUCLEOTIDE--DIMETHYLBENZIMIDAZOLE PHOSPHORIBOSYLTRANSFERASE"/>
    <property type="match status" value="1"/>
</dbReference>
<dbReference type="SUPFAM" id="SSF52733">
    <property type="entry name" value="Nicotinate mononucleotide:5,6-dimethylbenzimidazole phosphoribosyltransferase (CobT)"/>
    <property type="match status" value="1"/>
</dbReference>
<evidence type="ECO:0000256" key="1">
    <source>
        <dbReference type="ARBA" id="ARBA00005049"/>
    </source>
</evidence>
<dbReference type="EMBL" id="CP136336">
    <property type="protein sequence ID" value="WOB10390.1"/>
    <property type="molecule type" value="Genomic_DNA"/>
</dbReference>
<evidence type="ECO:0000256" key="9">
    <source>
        <dbReference type="ARBA" id="ARBA00047340"/>
    </source>
</evidence>
<dbReference type="GO" id="GO:0008939">
    <property type="term" value="F:nicotinate-nucleotide-dimethylbenzimidazole phosphoribosyltransferase activity"/>
    <property type="evidence" value="ECO:0007669"/>
    <property type="project" value="UniProtKB-EC"/>
</dbReference>
<keyword evidence="7 10" id="KW-0808">Transferase</keyword>
<gene>
    <name evidence="10 11" type="primary">cobT</name>
    <name evidence="11" type="ORF">RXV79_10085</name>
</gene>
<dbReference type="CDD" id="cd02439">
    <property type="entry name" value="DMB-PRT_CobT"/>
    <property type="match status" value="1"/>
</dbReference>
<dbReference type="Gene3D" id="1.10.1610.10">
    <property type="match status" value="1"/>
</dbReference>
<comment type="catalytic activity">
    <reaction evidence="9 10">
        <text>5,6-dimethylbenzimidazole + nicotinate beta-D-ribonucleotide = alpha-ribazole 5'-phosphate + nicotinate + H(+)</text>
        <dbReference type="Rhea" id="RHEA:11196"/>
        <dbReference type="ChEBI" id="CHEBI:15378"/>
        <dbReference type="ChEBI" id="CHEBI:15890"/>
        <dbReference type="ChEBI" id="CHEBI:32544"/>
        <dbReference type="ChEBI" id="CHEBI:57502"/>
        <dbReference type="ChEBI" id="CHEBI:57918"/>
        <dbReference type="EC" id="2.4.2.21"/>
    </reaction>
</comment>
<dbReference type="PANTHER" id="PTHR43463:SF1">
    <property type="entry name" value="NICOTINATE-NUCLEOTIDE--DIMETHYLBENZIMIDAZOLE PHOSPHORIBOSYLTRANSFERASE"/>
    <property type="match status" value="1"/>
</dbReference>
<dbReference type="NCBIfam" id="TIGR03160">
    <property type="entry name" value="cobT_DBIPRT"/>
    <property type="match status" value="1"/>
</dbReference>
<feature type="active site" description="Proton acceptor" evidence="10">
    <location>
        <position position="310"/>
    </location>
</feature>
<keyword evidence="5 10" id="KW-0169">Cobalamin biosynthesis</keyword>
<sequence>MNLPEIADLHDTALRQRLQQRLDRKTKPTGSLGRIESLALQVGLIQQTEAPKWRSPQLLVFAGDHGLAARGVSAYPSDVTWQMVENFLAGGAAVSVLARQHGLALSVVDAGVNHTFAPRPGLIDRKIGFGTADTLVGPAMSEAQCVQAIEAGRELVRSLPGNVVLLGEMGIGNTSSAALLLARLGGEDLERCTGRGTGLDDAGLARKLSVLRSVLTRHREASTPLAVLAAMGGFEIAMLAGAALEAAAERRTVVVDGFIAGAGVLAAARFVPRVLGYCVLAHRSAEPGHAALIKHLGAEPLLDLGLRLGEASGAALAWPLLVSALTLLEQMASFESAGVSDRRDKRAP</sequence>
<evidence type="ECO:0000256" key="8">
    <source>
        <dbReference type="ARBA" id="ARBA00030686"/>
    </source>
</evidence>
<dbReference type="RefSeq" id="WP_316703301.1">
    <property type="nucleotide sequence ID" value="NZ_CP136336.1"/>
</dbReference>
<comment type="similarity">
    <text evidence="2 10">Belongs to the CobT family.</text>
</comment>
<evidence type="ECO:0000256" key="5">
    <source>
        <dbReference type="ARBA" id="ARBA00022573"/>
    </source>
</evidence>
<evidence type="ECO:0000256" key="3">
    <source>
        <dbReference type="ARBA" id="ARBA00011991"/>
    </source>
</evidence>
<evidence type="ECO:0000256" key="7">
    <source>
        <dbReference type="ARBA" id="ARBA00022679"/>
    </source>
</evidence>
<dbReference type="InterPro" id="IPR017846">
    <property type="entry name" value="Nict_dMeBzImd_PRibTrfase_bact"/>
</dbReference>
<evidence type="ECO:0000256" key="6">
    <source>
        <dbReference type="ARBA" id="ARBA00022676"/>
    </source>
</evidence>
<dbReference type="Pfam" id="PF02277">
    <property type="entry name" value="DBI_PRT"/>
    <property type="match status" value="1"/>
</dbReference>
<protein>
    <recommendedName>
        <fullName evidence="4 10">Nicotinate-nucleotide--dimethylbenzimidazole phosphoribosyltransferase</fullName>
        <shortName evidence="10">NN:DBI PRT</shortName>
        <ecNumber evidence="3 10">2.4.2.21</ecNumber>
    </recommendedName>
    <alternativeName>
        <fullName evidence="8 10">N(1)-alpha-phosphoribosyltransferase</fullName>
    </alternativeName>
</protein>
<organism evidence="11 12">
    <name type="scientific">Piscinibacter gummiphilus</name>
    <dbReference type="NCBI Taxonomy" id="946333"/>
    <lineage>
        <taxon>Bacteria</taxon>
        <taxon>Pseudomonadati</taxon>
        <taxon>Pseudomonadota</taxon>
        <taxon>Betaproteobacteria</taxon>
        <taxon>Burkholderiales</taxon>
        <taxon>Sphaerotilaceae</taxon>
        <taxon>Piscinibacter</taxon>
    </lineage>
</organism>
<dbReference type="EC" id="2.4.2.21" evidence="3 10"/>
<dbReference type="HAMAP" id="MF_00230">
    <property type="entry name" value="CobT"/>
    <property type="match status" value="1"/>
</dbReference>